<keyword evidence="2" id="KW-0479">Metal-binding</keyword>
<dbReference type="InterPro" id="IPR042244">
    <property type="entry name" value="HypD_2_sf"/>
</dbReference>
<protein>
    <recommendedName>
        <fullName evidence="4">Hydrogenase maturation factor</fullName>
    </recommendedName>
</protein>
<comment type="caution">
    <text evidence="5">The sequence shown here is derived from an EMBL/GenBank/DDBJ whole genome shotgun (WGS) entry which is preliminary data.</text>
</comment>
<dbReference type="InterPro" id="IPR042243">
    <property type="entry name" value="HypD_1"/>
</dbReference>
<keyword evidence="3" id="KW-0408">Iron</keyword>
<dbReference type="InterPro" id="IPR002780">
    <property type="entry name" value="Hyd_form_HypD"/>
</dbReference>
<organism evidence="5 6">
    <name type="scientific">Candidatus Lambdaproteobacteria bacterium RIFOXYD2_FULL_56_26</name>
    <dbReference type="NCBI Taxonomy" id="1817773"/>
    <lineage>
        <taxon>Bacteria</taxon>
        <taxon>Pseudomonadati</taxon>
        <taxon>Pseudomonadota</taxon>
        <taxon>Candidatus Lambdaproteobacteria</taxon>
    </lineage>
</organism>
<evidence type="ECO:0000313" key="6">
    <source>
        <dbReference type="Proteomes" id="UP000177583"/>
    </source>
</evidence>
<dbReference type="PANTHER" id="PTHR30149">
    <property type="entry name" value="HYDROGENASE PROTEIN ASSEMBLY PROTEIN HYPD"/>
    <property type="match status" value="1"/>
</dbReference>
<reference evidence="5 6" key="1">
    <citation type="journal article" date="2016" name="Nat. Commun.">
        <title>Thousands of microbial genomes shed light on interconnected biogeochemical processes in an aquifer system.</title>
        <authorList>
            <person name="Anantharaman K."/>
            <person name="Brown C.T."/>
            <person name="Hug L.A."/>
            <person name="Sharon I."/>
            <person name="Castelle C.J."/>
            <person name="Probst A.J."/>
            <person name="Thomas B.C."/>
            <person name="Singh A."/>
            <person name="Wilkins M.J."/>
            <person name="Karaoz U."/>
            <person name="Brodie E.L."/>
            <person name="Williams K.H."/>
            <person name="Hubbard S.S."/>
            <person name="Banfield J.F."/>
        </authorList>
    </citation>
    <scope>NUCLEOTIDE SEQUENCE [LARGE SCALE GENOMIC DNA]</scope>
</reference>
<evidence type="ECO:0000256" key="4">
    <source>
        <dbReference type="PIRNR" id="PIRNR005622"/>
    </source>
</evidence>
<gene>
    <name evidence="5" type="ORF">A2557_13905</name>
</gene>
<comment type="similarity">
    <text evidence="1 4">Belongs to the HypD family.</text>
</comment>
<dbReference type="PIRSF" id="PIRSF005622">
    <property type="entry name" value="Hydrgn_mat_hypD"/>
    <property type="match status" value="1"/>
</dbReference>
<evidence type="ECO:0000256" key="1">
    <source>
        <dbReference type="ARBA" id="ARBA00007888"/>
    </source>
</evidence>
<dbReference type="GO" id="GO:0051539">
    <property type="term" value="F:4 iron, 4 sulfur cluster binding"/>
    <property type="evidence" value="ECO:0007669"/>
    <property type="project" value="TreeGrafter"/>
</dbReference>
<proteinExistence type="inferred from homology"/>
<dbReference type="Proteomes" id="UP000177583">
    <property type="component" value="Unassembled WGS sequence"/>
</dbReference>
<dbReference type="Pfam" id="PF01924">
    <property type="entry name" value="HypD"/>
    <property type="match status" value="1"/>
</dbReference>
<dbReference type="NCBIfam" id="TIGR00075">
    <property type="entry name" value="hypD"/>
    <property type="match status" value="1"/>
</dbReference>
<sequence>MEYLKSFESESTALVLAKEIARLAAKRPQTRLMHLCGTHEQAINQAALRQLLPPSIEIVPGPGCPVCVCPVEDIDQAVTLARLPGVTVLTFGDMIRVPGTRESLAQARKDGAEVEVIYSPLDAIGKAQERPERQFVFFSVGFETTAAGVAGLVGAKLPLNLSFLMANRYMPPVLRLLMEIHDQSIQGFLLPGHAAIITGLEPYRFMETEFHLPCVVAGFEPADVLFGILGLMEQIDQGQAKLENRFKRVARDEGNPAAWRLINKVFELVPGIWRGIDKIPGSAFALNADYRHLDAMARFDQRPAYAPSAHPPGCLCHRIMLGEKRPSDCGHFRTNCNPSQPLGPCMVSVEGTCYSWYRFSPDLTSTI</sequence>
<accession>A0A1F6GZQ3</accession>
<dbReference type="Gene3D" id="3.40.50.11750">
    <property type="entry name" value="HypD, alpha/beta domain 1"/>
    <property type="match status" value="2"/>
</dbReference>
<dbReference type="EMBL" id="MFNF01000014">
    <property type="protein sequence ID" value="OGH03635.1"/>
    <property type="molecule type" value="Genomic_DNA"/>
</dbReference>
<evidence type="ECO:0000256" key="3">
    <source>
        <dbReference type="ARBA" id="ARBA00023004"/>
    </source>
</evidence>
<dbReference type="GO" id="GO:0070025">
    <property type="term" value="F:carbon monoxide binding"/>
    <property type="evidence" value="ECO:0007669"/>
    <property type="project" value="TreeGrafter"/>
</dbReference>
<dbReference type="PANTHER" id="PTHR30149:SF0">
    <property type="entry name" value="HYDROGENASE MATURATION FACTOR HYPD"/>
    <property type="match status" value="1"/>
</dbReference>
<dbReference type="Gene3D" id="6.10.20.100">
    <property type="match status" value="1"/>
</dbReference>
<evidence type="ECO:0000256" key="2">
    <source>
        <dbReference type="ARBA" id="ARBA00022723"/>
    </source>
</evidence>
<dbReference type="AlphaFoldDB" id="A0A1F6GZQ3"/>
<dbReference type="GO" id="GO:0051604">
    <property type="term" value="P:protein maturation"/>
    <property type="evidence" value="ECO:0007669"/>
    <property type="project" value="TreeGrafter"/>
</dbReference>
<name>A0A1F6GZQ3_9PROT</name>
<evidence type="ECO:0000313" key="5">
    <source>
        <dbReference type="EMBL" id="OGH03635.1"/>
    </source>
</evidence>
<dbReference type="GO" id="GO:0005506">
    <property type="term" value="F:iron ion binding"/>
    <property type="evidence" value="ECO:0007669"/>
    <property type="project" value="TreeGrafter"/>
</dbReference>